<dbReference type="Pfam" id="PF03594">
    <property type="entry name" value="BenE"/>
    <property type="match status" value="1"/>
</dbReference>
<dbReference type="EMBL" id="JAYMYY010000001">
    <property type="protein sequence ID" value="MEO3988771.1"/>
    <property type="molecule type" value="Genomic_DNA"/>
</dbReference>
<feature type="transmembrane region" description="Helical" evidence="1">
    <location>
        <begin position="322"/>
        <end position="340"/>
    </location>
</feature>
<reference evidence="2 3" key="1">
    <citation type="submission" date="2024-01" db="EMBL/GenBank/DDBJ databases">
        <title>Pseudocitrobacter sp. Endophytic strain Cyp-38L.</title>
        <authorList>
            <person name="Amer M.A."/>
            <person name="Hamed S.M."/>
        </authorList>
    </citation>
    <scope>NUCLEOTIDE SEQUENCE [LARGE SCALE GENOMIC DNA]</scope>
    <source>
        <strain evidence="2 3">Cyp38S</strain>
    </source>
</reference>
<feature type="transmembrane region" description="Helical" evidence="1">
    <location>
        <begin position="94"/>
        <end position="114"/>
    </location>
</feature>
<feature type="transmembrane region" description="Helical" evidence="1">
    <location>
        <begin position="70"/>
        <end position="88"/>
    </location>
</feature>
<feature type="transmembrane region" description="Helical" evidence="1">
    <location>
        <begin position="360"/>
        <end position="382"/>
    </location>
</feature>
<dbReference type="NCBIfam" id="TIGR00843">
    <property type="entry name" value="benE"/>
    <property type="match status" value="1"/>
</dbReference>
<keyword evidence="1" id="KW-0472">Membrane</keyword>
<feature type="transmembrane region" description="Helical" evidence="1">
    <location>
        <begin position="290"/>
        <end position="315"/>
    </location>
</feature>
<gene>
    <name evidence="2" type="ORF">VSR74_02880</name>
</gene>
<keyword evidence="1" id="KW-1133">Transmembrane helix</keyword>
<feature type="transmembrane region" description="Helical" evidence="1">
    <location>
        <begin position="119"/>
        <end position="138"/>
    </location>
</feature>
<proteinExistence type="predicted"/>
<sequence>MRQSFCPLPTLLAGFVAVLVGYASSAAIIWQAAASAGASTTQIAGWMTALGLAMGVSTLVLTLWNKAPVLTAWSTPGAALLVVGLQGATLNEAVGIFIFANALIVLCGITGLFARLMKLIPHSLAAAMLAGILLRFGLQAFASMQNHFLLCASMLLAWLIAKMAAPRYAVVAALVAGSMVAGLAGEVHSETLSFALVAPEFIAPHFSPALLLSVGVPFFLVTMASQNAPGFATLQAAGYTTAASPLIIVTGSLALLLSPFGVYSICIAAITAAICQSPDAHPDVAQRWRAAAAAGLFYMLAGLFGGSITSLMAALPGAWIEMLAGLALLGTLSGSLYQALGQANERDAAMVTFLTTASGVTLAGVGSAFWGLVLGGVSYALLSLARRT</sequence>
<keyword evidence="1" id="KW-0812">Transmembrane</keyword>
<name>A0ABV0HFL9_9ENTR</name>
<protein>
    <submittedName>
        <fullName evidence="2">Benzoate/H(+) symporter BenE family transporter</fullName>
    </submittedName>
</protein>
<organism evidence="2 3">
    <name type="scientific">Pseudocitrobacter cyperus</name>
    <dbReference type="NCBI Taxonomy" id="3112843"/>
    <lineage>
        <taxon>Bacteria</taxon>
        <taxon>Pseudomonadati</taxon>
        <taxon>Pseudomonadota</taxon>
        <taxon>Gammaproteobacteria</taxon>
        <taxon>Enterobacterales</taxon>
        <taxon>Enterobacteriaceae</taxon>
        <taxon>Pseudocitrobacter</taxon>
    </lineage>
</organism>
<comment type="caution">
    <text evidence="2">The sequence shown here is derived from an EMBL/GenBank/DDBJ whole genome shotgun (WGS) entry which is preliminary data.</text>
</comment>
<evidence type="ECO:0000313" key="3">
    <source>
        <dbReference type="Proteomes" id="UP001444146"/>
    </source>
</evidence>
<feature type="transmembrane region" description="Helical" evidence="1">
    <location>
        <begin position="205"/>
        <end position="225"/>
    </location>
</feature>
<keyword evidence="3" id="KW-1185">Reference proteome</keyword>
<feature type="transmembrane region" description="Helical" evidence="1">
    <location>
        <begin position="144"/>
        <end position="161"/>
    </location>
</feature>
<dbReference type="PANTHER" id="PTHR30199:SF0">
    <property type="entry name" value="INNER MEMBRANE PROTEIN YDCO"/>
    <property type="match status" value="1"/>
</dbReference>
<evidence type="ECO:0000256" key="1">
    <source>
        <dbReference type="SAM" id="Phobius"/>
    </source>
</evidence>
<accession>A0ABV0HFL9</accession>
<dbReference type="RefSeq" id="WP_347793303.1">
    <property type="nucleotide sequence ID" value="NZ_JAYMYY010000001.1"/>
</dbReference>
<feature type="transmembrane region" description="Helical" evidence="1">
    <location>
        <begin position="168"/>
        <end position="185"/>
    </location>
</feature>
<feature type="transmembrane region" description="Helical" evidence="1">
    <location>
        <begin position="246"/>
        <end position="270"/>
    </location>
</feature>
<feature type="transmembrane region" description="Helical" evidence="1">
    <location>
        <begin position="44"/>
        <end position="63"/>
    </location>
</feature>
<dbReference type="Proteomes" id="UP001444146">
    <property type="component" value="Unassembled WGS sequence"/>
</dbReference>
<dbReference type="InterPro" id="IPR004711">
    <property type="entry name" value="Benzoate_Transporter"/>
</dbReference>
<dbReference type="PANTHER" id="PTHR30199">
    <property type="entry name" value="MFS FAMILY TRANSPORTER, PREDICTED SUBSTRATE BENZOATE"/>
    <property type="match status" value="1"/>
</dbReference>
<evidence type="ECO:0000313" key="2">
    <source>
        <dbReference type="EMBL" id="MEO3988771.1"/>
    </source>
</evidence>